<feature type="transmembrane region" description="Helical" evidence="1">
    <location>
        <begin position="316"/>
        <end position="334"/>
    </location>
</feature>
<evidence type="ECO:0008006" key="4">
    <source>
        <dbReference type="Google" id="ProtNLM"/>
    </source>
</evidence>
<dbReference type="EMBL" id="JBEYRS010000005">
    <property type="protein sequence ID" value="MEW2363314.1"/>
    <property type="molecule type" value="Genomic_DNA"/>
</dbReference>
<evidence type="ECO:0000313" key="2">
    <source>
        <dbReference type="EMBL" id="MEW2363314.1"/>
    </source>
</evidence>
<dbReference type="Proteomes" id="UP001553843">
    <property type="component" value="Unassembled WGS sequence"/>
</dbReference>
<gene>
    <name evidence="2" type="ORF">AB0887_15370</name>
</gene>
<sequence length="824" mass="82679">MTNIPPPAEELRLLDWELHQLEARRTQLLRRRAWLLGVLRAAGPAGPPSRPAGPPAPEAAPPSAQNILLTLGGVLLTIAAIAFTVVSWGHLGIAGRGAVLGLVTLAALGAPALLLRRSLRSTAEAVAGLGLALTVLDSYALRHLALPETGTLAYAAGTSAVLATLWAGYGLLLGALRLPLPAAVVTAQLPLLLWAGAADAGDHAVTAALLVTAAFDTALALWATVRSVRVVAAVGGCTLGLWGAAGAGLLSARATDPMEAARAGVLLLFAALIVLVVAWRAKEPRIAMGAAGAGGLLVVAASGGVLRTALPPEWTVPAYLVCGVALAAVVRTALPRPVRLGAAGASAVVQGLAVLWALPVTAVALLGPLGWATRSWTGAPSDARAALLIELPLSHPMLAPLVLATSAAFLLVVSGALGRGSAWLGPLPGSSAAVRSGTRLGALTLAWAAAVALPSALRLPYVAGPVAQLAVTAVLLTVAARATSAASALTASALALVSSVSVAFLALSTEAATLGTLGALTALFLAACGWTARRTPSVRGEAAAGAHAIPAVGPAAAALAACAAVAYATALACAAGAAAGLRLEHVGLAALAVPALAAFAAARLGRHPLALPVEIMAAASGALALTLTAGHAPTLALALSLCGLIAAGTALRPGRRPVGYAAGALLLLASWVRLASWGVVTPEAYTLPATVPALLLGSWRRRREPEVSSWEAYGPGLALTLLPSLAAAWGDAHWQRPLLLGAAALALTLIGARHRLRAPLVLGGTVLALDALHELAPYLVQVAGALPRWLPPALAGLLLLGVGATYEQRLRDARRLRNALGRMH</sequence>
<name>A0ABV3LV51_9ACTN</name>
<feature type="transmembrane region" description="Helical" evidence="1">
    <location>
        <begin position="736"/>
        <end position="752"/>
    </location>
</feature>
<feature type="transmembrane region" description="Helical" evidence="1">
    <location>
        <begin position="346"/>
        <end position="371"/>
    </location>
</feature>
<feature type="transmembrane region" description="Helical" evidence="1">
    <location>
        <begin position="97"/>
        <end position="115"/>
    </location>
</feature>
<feature type="transmembrane region" description="Helical" evidence="1">
    <location>
        <begin position="786"/>
        <end position="806"/>
    </location>
</feature>
<feature type="transmembrane region" description="Helical" evidence="1">
    <location>
        <begin position="153"/>
        <end position="173"/>
    </location>
</feature>
<keyword evidence="1" id="KW-1133">Transmembrane helix</keyword>
<feature type="transmembrane region" description="Helical" evidence="1">
    <location>
        <begin position="286"/>
        <end position="310"/>
    </location>
</feature>
<dbReference type="NCBIfam" id="NF047321">
    <property type="entry name" value="SCO7613_CTERM"/>
    <property type="match status" value="1"/>
</dbReference>
<reference evidence="2 3" key="1">
    <citation type="submission" date="2024-06" db="EMBL/GenBank/DDBJ databases">
        <title>The Natural Products Discovery Center: Release of the First 8490 Sequenced Strains for Exploring Actinobacteria Biosynthetic Diversity.</title>
        <authorList>
            <person name="Kalkreuter E."/>
            <person name="Kautsar S.A."/>
            <person name="Yang D."/>
            <person name="Bader C.D."/>
            <person name="Teijaro C.N."/>
            <person name="Fluegel L."/>
            <person name="Davis C.M."/>
            <person name="Simpson J.R."/>
            <person name="Lauterbach L."/>
            <person name="Steele A.D."/>
            <person name="Gui C."/>
            <person name="Meng S."/>
            <person name="Li G."/>
            <person name="Viehrig K."/>
            <person name="Ye F."/>
            <person name="Su P."/>
            <person name="Kiefer A.F."/>
            <person name="Nichols A."/>
            <person name="Cepeda A.J."/>
            <person name="Yan W."/>
            <person name="Fan B."/>
            <person name="Jiang Y."/>
            <person name="Adhikari A."/>
            <person name="Zheng C.-J."/>
            <person name="Schuster L."/>
            <person name="Cowan T.M."/>
            <person name="Smanski M.J."/>
            <person name="Chevrette M.G."/>
            <person name="De Carvalho L.P.S."/>
            <person name="Shen B."/>
        </authorList>
    </citation>
    <scope>NUCLEOTIDE SEQUENCE [LARGE SCALE GENOMIC DNA]</scope>
    <source>
        <strain evidence="2 3">NPDC047833</strain>
    </source>
</reference>
<proteinExistence type="predicted"/>
<feature type="transmembrane region" description="Helical" evidence="1">
    <location>
        <begin position="658"/>
        <end position="678"/>
    </location>
</feature>
<protein>
    <recommendedName>
        <fullName evidence="4">Integral membrane protein</fullName>
    </recommendedName>
</protein>
<dbReference type="RefSeq" id="WP_359778607.1">
    <property type="nucleotide sequence ID" value="NZ_JBEYRR010000005.1"/>
</dbReference>
<feature type="transmembrane region" description="Helical" evidence="1">
    <location>
        <begin position="260"/>
        <end position="279"/>
    </location>
</feature>
<feature type="transmembrane region" description="Helical" evidence="1">
    <location>
        <begin position="122"/>
        <end position="141"/>
    </location>
</feature>
<feature type="transmembrane region" description="Helical" evidence="1">
    <location>
        <begin position="759"/>
        <end position="780"/>
    </location>
</feature>
<organism evidence="2 3">
    <name type="scientific">Streptomyces huasconensis</name>
    <dbReference type="NCBI Taxonomy" id="1854574"/>
    <lineage>
        <taxon>Bacteria</taxon>
        <taxon>Bacillati</taxon>
        <taxon>Actinomycetota</taxon>
        <taxon>Actinomycetes</taxon>
        <taxon>Kitasatosporales</taxon>
        <taxon>Streptomycetaceae</taxon>
        <taxon>Streptomyces</taxon>
    </lineage>
</organism>
<dbReference type="InterPro" id="IPR058062">
    <property type="entry name" value="SCO7613_C"/>
</dbReference>
<feature type="transmembrane region" description="Helical" evidence="1">
    <location>
        <begin position="67"/>
        <end position="91"/>
    </location>
</feature>
<feature type="transmembrane region" description="Helical" evidence="1">
    <location>
        <begin position="487"/>
        <end position="507"/>
    </location>
</feature>
<evidence type="ECO:0000256" key="1">
    <source>
        <dbReference type="SAM" id="Phobius"/>
    </source>
</evidence>
<feature type="transmembrane region" description="Helical" evidence="1">
    <location>
        <begin position="230"/>
        <end position="254"/>
    </location>
</feature>
<keyword evidence="1" id="KW-0472">Membrane</keyword>
<accession>A0ABV3LV51</accession>
<evidence type="ECO:0000313" key="3">
    <source>
        <dbReference type="Proteomes" id="UP001553843"/>
    </source>
</evidence>
<feature type="transmembrane region" description="Helical" evidence="1">
    <location>
        <begin position="180"/>
        <end position="198"/>
    </location>
</feature>
<feature type="transmembrane region" description="Helical" evidence="1">
    <location>
        <begin position="552"/>
        <end position="579"/>
    </location>
</feature>
<keyword evidence="3" id="KW-1185">Reference proteome</keyword>
<feature type="transmembrane region" description="Helical" evidence="1">
    <location>
        <begin position="585"/>
        <end position="602"/>
    </location>
</feature>
<feature type="transmembrane region" description="Helical" evidence="1">
    <location>
        <begin position="513"/>
        <end position="532"/>
    </location>
</feature>
<feature type="transmembrane region" description="Helical" evidence="1">
    <location>
        <begin position="438"/>
        <end position="456"/>
    </location>
</feature>
<feature type="transmembrane region" description="Helical" evidence="1">
    <location>
        <begin position="204"/>
        <end position="223"/>
    </location>
</feature>
<feature type="transmembrane region" description="Helical" evidence="1">
    <location>
        <begin position="397"/>
        <end position="417"/>
    </location>
</feature>
<comment type="caution">
    <text evidence="2">The sequence shown here is derived from an EMBL/GenBank/DDBJ whole genome shotgun (WGS) entry which is preliminary data.</text>
</comment>
<keyword evidence="1" id="KW-0812">Transmembrane</keyword>
<feature type="transmembrane region" description="Helical" evidence="1">
    <location>
        <begin position="635"/>
        <end position="651"/>
    </location>
</feature>